<accession>A0AAU6QCJ7</accession>
<keyword evidence="2" id="KW-0249">Electron transport</keyword>
<keyword evidence="2" id="KW-0679">Respiratory chain</keyword>
<sequence length="161" mass="17101">MLCNILLTFVILGGALLLLISENPTFSLIGIIIQSVAYSGLLCHSGFPFLGLVLILIYVGAMLVVFLFATLLSAEESPFVSAWGLAVAPVVVLGLGYSLLSFWMPSGMEISSKAVNSEIGFVEAFSSLGLLTCFIGFILLLALIIVLILSFEHKSGALRSL</sequence>
<comment type="subcellular location">
    <subcellularLocation>
        <location evidence="2">Mitochondrion membrane</location>
        <topology evidence="2">Multi-pass membrane protein</topology>
    </subcellularLocation>
</comment>
<dbReference type="EC" id="7.1.1.2" evidence="2"/>
<reference evidence="3" key="1">
    <citation type="submission" date="2022-05" db="EMBL/GenBank/DDBJ databases">
        <authorList>
            <person name="Shi W."/>
            <person name="Mo J."/>
        </authorList>
    </citation>
    <scope>NUCLEOTIDE SEQUENCE</scope>
</reference>
<dbReference type="Gene3D" id="1.20.120.1200">
    <property type="entry name" value="NADH-ubiquinone/plastoquinone oxidoreductase chain 6, subunit NuoJ"/>
    <property type="match status" value="1"/>
</dbReference>
<feature type="transmembrane region" description="Helical" evidence="2">
    <location>
        <begin position="79"/>
        <end position="104"/>
    </location>
</feature>
<evidence type="ECO:0000256" key="2">
    <source>
        <dbReference type="RuleBase" id="RU004430"/>
    </source>
</evidence>
<dbReference type="GO" id="GO:0008137">
    <property type="term" value="F:NADH dehydrogenase (ubiquinone) activity"/>
    <property type="evidence" value="ECO:0007669"/>
    <property type="project" value="UniProtKB-UniRule"/>
</dbReference>
<dbReference type="EMBL" id="ON457155">
    <property type="protein sequence ID" value="WYK36475.1"/>
    <property type="molecule type" value="Genomic_DNA"/>
</dbReference>
<keyword evidence="2" id="KW-0813">Transport</keyword>
<organism evidence="3">
    <name type="scientific">Aspidophiura sp</name>
    <dbReference type="NCBI Taxonomy" id="3135528"/>
    <lineage>
        <taxon>Eukaryota</taxon>
        <taxon>Metazoa</taxon>
        <taxon>Echinodermata</taxon>
        <taxon>Eleutherozoa</taxon>
        <taxon>Asterozoa</taxon>
        <taxon>Ophiuroidea</taxon>
        <taxon>Myophiuroidea</taxon>
        <taxon>Metophiurida</taxon>
        <taxon>Ophintegrida</taxon>
        <taxon>Amphilepidida</taxon>
        <taxon>Ophiurina</taxon>
        <taxon>Ophiolepidina</taxon>
        <taxon>Ophiolepididae</taxon>
        <taxon>Aspidophiura</taxon>
    </lineage>
</organism>
<protein>
    <recommendedName>
        <fullName evidence="1 2">NADH-ubiquinone oxidoreductase chain 6</fullName>
        <ecNumber evidence="2">7.1.1.2</ecNumber>
    </recommendedName>
</protein>
<comment type="similarity">
    <text evidence="2">Belongs to the complex I subunit 6 family.</text>
</comment>
<dbReference type="GO" id="GO:0031966">
    <property type="term" value="C:mitochondrial membrane"/>
    <property type="evidence" value="ECO:0007669"/>
    <property type="project" value="UniProtKB-SubCell"/>
</dbReference>
<comment type="catalytic activity">
    <reaction evidence="2">
        <text>a ubiquinone + NADH + 5 H(+)(in) = a ubiquinol + NAD(+) + 4 H(+)(out)</text>
        <dbReference type="Rhea" id="RHEA:29091"/>
        <dbReference type="Rhea" id="RHEA-COMP:9565"/>
        <dbReference type="Rhea" id="RHEA-COMP:9566"/>
        <dbReference type="ChEBI" id="CHEBI:15378"/>
        <dbReference type="ChEBI" id="CHEBI:16389"/>
        <dbReference type="ChEBI" id="CHEBI:17976"/>
        <dbReference type="ChEBI" id="CHEBI:57540"/>
        <dbReference type="ChEBI" id="CHEBI:57945"/>
        <dbReference type="EC" id="7.1.1.2"/>
    </reaction>
</comment>
<evidence type="ECO:0000256" key="1">
    <source>
        <dbReference type="ARBA" id="ARBA00021095"/>
    </source>
</evidence>
<comment type="function">
    <text evidence="2">Core subunit of the mitochondrial membrane respiratory chain NADH dehydrogenase (Complex I) which catalyzes electron transfer from NADH through the respiratory chain, using ubiquinone as an electron acceptor. Essential for the catalytic activity and assembly of complex I.</text>
</comment>
<keyword evidence="2" id="KW-1133">Transmembrane helix</keyword>
<name>A0AAU6QCJ7_9ECHI</name>
<geneLocation type="mitochondrion" evidence="3"/>
<dbReference type="Pfam" id="PF00499">
    <property type="entry name" value="Oxidored_q3"/>
    <property type="match status" value="1"/>
</dbReference>
<evidence type="ECO:0000313" key="3">
    <source>
        <dbReference type="EMBL" id="WYK36475.1"/>
    </source>
</evidence>
<keyword evidence="2" id="KW-0830">Ubiquinone</keyword>
<feature type="transmembrane region" description="Helical" evidence="2">
    <location>
        <begin position="49"/>
        <end position="72"/>
    </location>
</feature>
<keyword evidence="2 3" id="KW-0496">Mitochondrion</keyword>
<keyword evidence="2" id="KW-1278">Translocase</keyword>
<dbReference type="InterPro" id="IPR042106">
    <property type="entry name" value="Nuo/plastoQ_OxRdtase_6_NuoJ"/>
</dbReference>
<gene>
    <name evidence="3" type="primary">nad6</name>
</gene>
<keyword evidence="2" id="KW-0520">NAD</keyword>
<keyword evidence="2" id="KW-0472">Membrane</keyword>
<dbReference type="AlphaFoldDB" id="A0AAU6QCJ7"/>
<keyword evidence="2" id="KW-0812">Transmembrane</keyword>
<proteinExistence type="inferred from homology"/>
<feature type="transmembrane region" description="Helical" evidence="2">
    <location>
        <begin position="124"/>
        <end position="151"/>
    </location>
</feature>
<dbReference type="InterPro" id="IPR001457">
    <property type="entry name" value="NADH_UbQ/plastoQ_OxRdtase_su6"/>
</dbReference>